<proteinExistence type="inferred from homology"/>
<dbReference type="PANTHER" id="PTHR11136">
    <property type="entry name" value="FOLYLPOLYGLUTAMATE SYNTHASE-RELATED"/>
    <property type="match status" value="1"/>
</dbReference>
<evidence type="ECO:0000256" key="9">
    <source>
        <dbReference type="ARBA" id="ARBA00022723"/>
    </source>
</evidence>
<dbReference type="Proteomes" id="UP000189177">
    <property type="component" value="Unassembled WGS sequence"/>
</dbReference>
<dbReference type="GO" id="GO:0046654">
    <property type="term" value="P:tetrahydrofolate biosynthetic process"/>
    <property type="evidence" value="ECO:0007669"/>
    <property type="project" value="UniProtKB-UniPathway"/>
</dbReference>
<dbReference type="GO" id="GO:0046872">
    <property type="term" value="F:metal ion binding"/>
    <property type="evidence" value="ECO:0007669"/>
    <property type="project" value="UniProtKB-KW"/>
</dbReference>
<comment type="catalytic activity">
    <reaction evidence="19">
        <text>(6R)-5,10-methylenetetrahydrofolyl-(gamma-L-Glu)(n) + L-glutamate + ATP = (6R)-5,10-methylenetetrahydrofolyl-(gamma-L-Glu)(n+1) + ADP + phosphate + H(+)</text>
        <dbReference type="Rhea" id="RHEA:51912"/>
        <dbReference type="Rhea" id="RHEA-COMP:13257"/>
        <dbReference type="Rhea" id="RHEA-COMP:13258"/>
        <dbReference type="ChEBI" id="CHEBI:15378"/>
        <dbReference type="ChEBI" id="CHEBI:29985"/>
        <dbReference type="ChEBI" id="CHEBI:30616"/>
        <dbReference type="ChEBI" id="CHEBI:43474"/>
        <dbReference type="ChEBI" id="CHEBI:136572"/>
        <dbReference type="ChEBI" id="CHEBI:456216"/>
        <dbReference type="EC" id="6.3.2.17"/>
    </reaction>
</comment>
<protein>
    <recommendedName>
        <fullName evidence="7">Dihydrofolate synthase/folylpolyglutamate synthase</fullName>
        <ecNumber evidence="5">6.3.2.12</ecNumber>
        <ecNumber evidence="6">6.3.2.17</ecNumber>
    </recommendedName>
    <alternativeName>
        <fullName evidence="16">Folylpoly-gamma-glutamate synthetase-dihydrofolate synthetase</fullName>
    </alternativeName>
    <alternativeName>
        <fullName evidence="14">Folylpolyglutamate synthetase</fullName>
    </alternativeName>
    <alternativeName>
        <fullName evidence="15">Tetrahydrofolylpolyglutamate synthase</fullName>
    </alternativeName>
</protein>
<comment type="pathway">
    <text evidence="2">Cofactor biosynthesis; tetrahydrofolate biosynthesis; 7,8-dihydrofolate from 2-amino-4-hydroxy-6-hydroxymethyl-7,8-dihydropteridine diphosphate and 4-aminobenzoate: step 2/2.</text>
</comment>
<evidence type="ECO:0000256" key="6">
    <source>
        <dbReference type="ARBA" id="ARBA00013025"/>
    </source>
</evidence>
<dbReference type="EMBL" id="MUZR01000002">
    <property type="protein sequence ID" value="OOC11473.1"/>
    <property type="molecule type" value="Genomic_DNA"/>
</dbReference>
<dbReference type="GO" id="GO:0005737">
    <property type="term" value="C:cytoplasm"/>
    <property type="evidence" value="ECO:0007669"/>
    <property type="project" value="TreeGrafter"/>
</dbReference>
<dbReference type="InterPro" id="IPR001645">
    <property type="entry name" value="Folylpolyglutamate_synth"/>
</dbReference>
<dbReference type="InterPro" id="IPR036615">
    <property type="entry name" value="Mur_ligase_C_dom_sf"/>
</dbReference>
<dbReference type="EC" id="6.3.2.17" evidence="6"/>
<keyword evidence="13" id="KW-0289">Folate biosynthesis</keyword>
<keyword evidence="9" id="KW-0479">Metal-binding</keyword>
<comment type="catalytic activity">
    <reaction evidence="18">
        <text>10-formyltetrahydrofolyl-(gamma-L-Glu)(n) + L-glutamate + ATP = 10-formyltetrahydrofolyl-(gamma-L-Glu)(n+1) + ADP + phosphate + H(+)</text>
        <dbReference type="Rhea" id="RHEA:51904"/>
        <dbReference type="Rhea" id="RHEA-COMP:13088"/>
        <dbReference type="Rhea" id="RHEA-COMP:14300"/>
        <dbReference type="ChEBI" id="CHEBI:15378"/>
        <dbReference type="ChEBI" id="CHEBI:29985"/>
        <dbReference type="ChEBI" id="CHEBI:30616"/>
        <dbReference type="ChEBI" id="CHEBI:43474"/>
        <dbReference type="ChEBI" id="CHEBI:134413"/>
        <dbReference type="ChEBI" id="CHEBI:456216"/>
        <dbReference type="EC" id="6.3.2.17"/>
    </reaction>
</comment>
<accession>A0A1V3A312</accession>
<evidence type="ECO:0000256" key="3">
    <source>
        <dbReference type="ARBA" id="ARBA00005150"/>
    </source>
</evidence>
<dbReference type="SUPFAM" id="SSF53623">
    <property type="entry name" value="MurD-like peptide ligases, catalytic domain"/>
    <property type="match status" value="1"/>
</dbReference>
<dbReference type="GO" id="GO:0046656">
    <property type="term" value="P:folic acid biosynthetic process"/>
    <property type="evidence" value="ECO:0007669"/>
    <property type="project" value="UniProtKB-KW"/>
</dbReference>
<evidence type="ECO:0000256" key="14">
    <source>
        <dbReference type="ARBA" id="ARBA00030048"/>
    </source>
</evidence>
<dbReference type="InterPro" id="IPR004101">
    <property type="entry name" value="Mur_ligase_C"/>
</dbReference>
<dbReference type="InterPro" id="IPR036565">
    <property type="entry name" value="Mur-like_cat_sf"/>
</dbReference>
<evidence type="ECO:0000256" key="5">
    <source>
        <dbReference type="ARBA" id="ARBA00013023"/>
    </source>
</evidence>
<keyword evidence="10 21" id="KW-0547">Nucleotide-binding</keyword>
<comment type="similarity">
    <text evidence="4 21">Belongs to the folylpolyglutamate synthase family.</text>
</comment>
<evidence type="ECO:0000313" key="23">
    <source>
        <dbReference type="EMBL" id="OOC11473.1"/>
    </source>
</evidence>
<evidence type="ECO:0000256" key="21">
    <source>
        <dbReference type="PIRNR" id="PIRNR001563"/>
    </source>
</evidence>
<dbReference type="NCBIfam" id="TIGR01499">
    <property type="entry name" value="folC"/>
    <property type="match status" value="1"/>
</dbReference>
<dbReference type="GO" id="GO:0005524">
    <property type="term" value="F:ATP binding"/>
    <property type="evidence" value="ECO:0007669"/>
    <property type="project" value="UniProtKB-KW"/>
</dbReference>
<evidence type="ECO:0000256" key="7">
    <source>
        <dbReference type="ARBA" id="ARBA00019357"/>
    </source>
</evidence>
<reference evidence="23 24" key="1">
    <citation type="submission" date="2017-02" db="EMBL/GenBank/DDBJ databases">
        <title>Genomic diversity within the haloalkaliphilic genus Thioalkalivibrio.</title>
        <authorList>
            <person name="Ahn A.-C."/>
            <person name="Meier-Kolthoff J."/>
            <person name="Overmars L."/>
            <person name="Richter M."/>
            <person name="Woyke T."/>
            <person name="Sorokin D.Y."/>
            <person name="Muyzer G."/>
        </authorList>
    </citation>
    <scope>NUCLEOTIDE SEQUENCE [LARGE SCALE GENOMIC DNA]</scope>
    <source>
        <strain evidence="23 24">HL17</strain>
    </source>
</reference>
<evidence type="ECO:0000256" key="8">
    <source>
        <dbReference type="ARBA" id="ARBA00022598"/>
    </source>
</evidence>
<keyword evidence="8 21" id="KW-0436">Ligase</keyword>
<dbReference type="AlphaFoldDB" id="A0A1V3A312"/>
<evidence type="ECO:0000256" key="15">
    <source>
        <dbReference type="ARBA" id="ARBA00030592"/>
    </source>
</evidence>
<evidence type="ECO:0000256" key="17">
    <source>
        <dbReference type="ARBA" id="ARBA00047493"/>
    </source>
</evidence>
<evidence type="ECO:0000313" key="24">
    <source>
        <dbReference type="Proteomes" id="UP000189177"/>
    </source>
</evidence>
<dbReference type="EC" id="6.3.2.12" evidence="5"/>
<evidence type="ECO:0000256" key="19">
    <source>
        <dbReference type="ARBA" id="ARBA00049035"/>
    </source>
</evidence>
<dbReference type="UniPathway" id="UPA00077">
    <property type="reaction ID" value="UER00157"/>
</dbReference>
<dbReference type="SUPFAM" id="SSF53244">
    <property type="entry name" value="MurD-like peptide ligases, peptide-binding domain"/>
    <property type="match status" value="1"/>
</dbReference>
<dbReference type="InterPro" id="IPR018109">
    <property type="entry name" value="Folylpolyglutamate_synth_CS"/>
</dbReference>
<keyword evidence="12" id="KW-0460">Magnesium</keyword>
<keyword evidence="11 21" id="KW-0067">ATP-binding</keyword>
<dbReference type="Gene3D" id="3.90.190.20">
    <property type="entry name" value="Mur ligase, C-terminal domain"/>
    <property type="match status" value="1"/>
</dbReference>
<gene>
    <name evidence="23" type="ORF">B1A74_00460</name>
</gene>
<evidence type="ECO:0000256" key="20">
    <source>
        <dbReference type="ARBA" id="ARBA00049161"/>
    </source>
</evidence>
<dbReference type="PIRSF" id="PIRSF001563">
    <property type="entry name" value="Folylpolyglu_synth"/>
    <property type="match status" value="1"/>
</dbReference>
<dbReference type="Gene3D" id="3.40.1190.10">
    <property type="entry name" value="Mur-like, catalytic domain"/>
    <property type="match status" value="1"/>
</dbReference>
<comment type="catalytic activity">
    <reaction evidence="17">
        <text>(6S)-5,6,7,8-tetrahydrofolyl-(gamma-L-Glu)(n) + L-glutamate + ATP = (6S)-5,6,7,8-tetrahydrofolyl-(gamma-L-Glu)(n+1) + ADP + phosphate + H(+)</text>
        <dbReference type="Rhea" id="RHEA:10580"/>
        <dbReference type="Rhea" id="RHEA-COMP:14738"/>
        <dbReference type="Rhea" id="RHEA-COMP:14740"/>
        <dbReference type="ChEBI" id="CHEBI:15378"/>
        <dbReference type="ChEBI" id="CHEBI:29985"/>
        <dbReference type="ChEBI" id="CHEBI:30616"/>
        <dbReference type="ChEBI" id="CHEBI:43474"/>
        <dbReference type="ChEBI" id="CHEBI:141005"/>
        <dbReference type="ChEBI" id="CHEBI:456216"/>
        <dbReference type="EC" id="6.3.2.17"/>
    </reaction>
</comment>
<comment type="function">
    <text evidence="1">Functions in two distinct reactions of the de novo folate biosynthetic pathway. Catalyzes the addition of a glutamate residue to dihydropteroate (7,8-dihydropteroate or H2Pte) to form dihydrofolate (7,8-dihydrofolate monoglutamate or H2Pte-Glu). Also catalyzes successive additions of L-glutamate to tetrahydrofolate or 10-formyltetrahydrofolate or 5,10-methylenetetrahydrofolate, leading to folylpolyglutamate derivatives.</text>
</comment>
<dbReference type="GO" id="GO:0008841">
    <property type="term" value="F:dihydrofolate synthase activity"/>
    <property type="evidence" value="ECO:0007669"/>
    <property type="project" value="UniProtKB-EC"/>
</dbReference>
<evidence type="ECO:0000256" key="2">
    <source>
        <dbReference type="ARBA" id="ARBA00004799"/>
    </source>
</evidence>
<sequence>MRFERLDDWLSWQETLHPVAMDLTLERATRVADRLGLCRHAPRTVLVAGTNGKGSVATRTAGLLQAMGLRTGLFTSPHLVRYNERIRINGVEAEDDALCRAFDAVDRARGEDSLTYFEFAALAAGWLFREAAVDVQVLEVGLGGRLDATNIWDADIAVITAVDLDHQKWLGDTREAIGAEKAGILREARPLMLGDPDPPDSVQARARLLDVPVRRVGEDYDLQPAVGRADALQWCFEAEETLLELAPEAVATVDGAARVNLATAMAVVAGLGLEYRLDGAVVEAALRSQAPGRLQRVRPGGAEPEWLLDVAHNGHAVAELARWLRARPVSGPVVAAVAVMADKERAAMWAALDEVVDHWVPLSLDLPRALPAADMAAELAAAGVDRVEAPAASVAQGLDRARELAGASGRVVVFGSFHTVAAAATEGPAFLAEAAATATRPVEPVCAGEVSP</sequence>
<evidence type="ECO:0000256" key="16">
    <source>
        <dbReference type="ARBA" id="ARBA00032510"/>
    </source>
</evidence>
<dbReference type="GO" id="GO:0004326">
    <property type="term" value="F:tetrahydrofolylpolyglutamate synthase activity"/>
    <property type="evidence" value="ECO:0007669"/>
    <property type="project" value="UniProtKB-EC"/>
</dbReference>
<dbReference type="RefSeq" id="WP_077243453.1">
    <property type="nucleotide sequence ID" value="NZ_MUZR01000002.1"/>
</dbReference>
<evidence type="ECO:0000256" key="1">
    <source>
        <dbReference type="ARBA" id="ARBA00002714"/>
    </source>
</evidence>
<comment type="pathway">
    <text evidence="3">Cofactor biosynthesis; tetrahydrofolylpolyglutamate biosynthesis.</text>
</comment>
<evidence type="ECO:0000256" key="11">
    <source>
        <dbReference type="ARBA" id="ARBA00022840"/>
    </source>
</evidence>
<evidence type="ECO:0000256" key="12">
    <source>
        <dbReference type="ARBA" id="ARBA00022842"/>
    </source>
</evidence>
<dbReference type="STRING" id="252474.B1A74_00460"/>
<organism evidence="23 24">
    <name type="scientific">Thioalkalivibrio halophilus</name>
    <dbReference type="NCBI Taxonomy" id="252474"/>
    <lineage>
        <taxon>Bacteria</taxon>
        <taxon>Pseudomonadati</taxon>
        <taxon>Pseudomonadota</taxon>
        <taxon>Gammaproteobacteria</taxon>
        <taxon>Chromatiales</taxon>
        <taxon>Ectothiorhodospiraceae</taxon>
        <taxon>Thioalkalivibrio</taxon>
    </lineage>
</organism>
<dbReference type="PANTHER" id="PTHR11136:SF0">
    <property type="entry name" value="DIHYDROFOLATE SYNTHETASE-RELATED"/>
    <property type="match status" value="1"/>
</dbReference>
<evidence type="ECO:0000256" key="18">
    <source>
        <dbReference type="ARBA" id="ARBA00047808"/>
    </source>
</evidence>
<comment type="caution">
    <text evidence="23">The sequence shown here is derived from an EMBL/GenBank/DDBJ whole genome shotgun (WGS) entry which is preliminary data.</text>
</comment>
<dbReference type="PROSITE" id="PS01011">
    <property type="entry name" value="FOLYLPOLYGLU_SYNT_1"/>
    <property type="match status" value="1"/>
</dbReference>
<comment type="catalytic activity">
    <reaction evidence="20">
        <text>7,8-dihydropteroate + L-glutamate + ATP = 7,8-dihydrofolate + ADP + phosphate + H(+)</text>
        <dbReference type="Rhea" id="RHEA:23584"/>
        <dbReference type="ChEBI" id="CHEBI:15378"/>
        <dbReference type="ChEBI" id="CHEBI:17839"/>
        <dbReference type="ChEBI" id="CHEBI:29985"/>
        <dbReference type="ChEBI" id="CHEBI:30616"/>
        <dbReference type="ChEBI" id="CHEBI:43474"/>
        <dbReference type="ChEBI" id="CHEBI:57451"/>
        <dbReference type="ChEBI" id="CHEBI:456216"/>
        <dbReference type="EC" id="6.3.2.12"/>
    </reaction>
</comment>
<evidence type="ECO:0000259" key="22">
    <source>
        <dbReference type="Pfam" id="PF02875"/>
    </source>
</evidence>
<evidence type="ECO:0000256" key="10">
    <source>
        <dbReference type="ARBA" id="ARBA00022741"/>
    </source>
</evidence>
<dbReference type="Pfam" id="PF02875">
    <property type="entry name" value="Mur_ligase_C"/>
    <property type="match status" value="1"/>
</dbReference>
<evidence type="ECO:0000256" key="4">
    <source>
        <dbReference type="ARBA" id="ARBA00008276"/>
    </source>
</evidence>
<name>A0A1V3A312_9GAMM</name>
<keyword evidence="24" id="KW-1185">Reference proteome</keyword>
<dbReference type="OrthoDB" id="9809356at2"/>
<feature type="domain" description="Mur ligase C-terminal" evidence="22">
    <location>
        <begin position="292"/>
        <end position="417"/>
    </location>
</feature>
<evidence type="ECO:0000256" key="13">
    <source>
        <dbReference type="ARBA" id="ARBA00022909"/>
    </source>
</evidence>